<dbReference type="InterPro" id="IPR013815">
    <property type="entry name" value="ATP_grasp_subdomain_1"/>
</dbReference>
<dbReference type="PANTHER" id="PTHR36174:SF1">
    <property type="entry name" value="LIPID II:GLYCINE GLYCYLTRANSFERASE"/>
    <property type="match status" value="1"/>
</dbReference>
<dbReference type="RefSeq" id="WP_081956954.1">
    <property type="nucleotide sequence ID" value="NZ_BBNS01000007.1"/>
</dbReference>
<evidence type="ECO:0000256" key="1">
    <source>
        <dbReference type="PROSITE-ProRule" id="PRU00409"/>
    </source>
</evidence>
<keyword evidence="6" id="KW-1185">Reference proteome</keyword>
<dbReference type="EMBL" id="BBNY01000076">
    <property type="protein sequence ID" value="GAL90618.1"/>
    <property type="molecule type" value="Genomic_DNA"/>
</dbReference>
<dbReference type="InterPro" id="IPR048764">
    <property type="entry name" value="PylC_N"/>
</dbReference>
<evidence type="ECO:0000259" key="2">
    <source>
        <dbReference type="PROSITE" id="PS50975"/>
    </source>
</evidence>
<keyword evidence="1" id="KW-0547">Nucleotide-binding</keyword>
<comment type="caution">
    <text evidence="3">The sequence shown here is derived from an EMBL/GenBank/DDBJ whole genome shotgun (WGS) entry which is preliminary data.</text>
</comment>
<evidence type="ECO:0000313" key="3">
    <source>
        <dbReference type="EMBL" id="GAL70749.1"/>
    </source>
</evidence>
<dbReference type="Pfam" id="PF21360">
    <property type="entry name" value="PylC-like_N"/>
    <property type="match status" value="1"/>
</dbReference>
<dbReference type="SUPFAM" id="SSF56059">
    <property type="entry name" value="Glutathione synthetase ATP-binding domain-like"/>
    <property type="match status" value="1"/>
</dbReference>
<proteinExistence type="predicted"/>
<dbReference type="Gene3D" id="3.30.1490.20">
    <property type="entry name" value="ATP-grasp fold, A domain"/>
    <property type="match status" value="1"/>
</dbReference>
<dbReference type="SUPFAM" id="SSF55729">
    <property type="entry name" value="Acyl-CoA N-acyltransferases (Nat)"/>
    <property type="match status" value="1"/>
</dbReference>
<dbReference type="GO" id="GO:0005524">
    <property type="term" value="F:ATP binding"/>
    <property type="evidence" value="ECO:0007669"/>
    <property type="project" value="UniProtKB-UniRule"/>
</dbReference>
<organism evidence="3 5">
    <name type="scientific">Jejuia pallidilutea</name>
    <dbReference type="NCBI Taxonomy" id="504487"/>
    <lineage>
        <taxon>Bacteria</taxon>
        <taxon>Pseudomonadati</taxon>
        <taxon>Bacteroidota</taxon>
        <taxon>Flavobacteriia</taxon>
        <taxon>Flavobacteriales</taxon>
        <taxon>Flavobacteriaceae</taxon>
        <taxon>Jejuia</taxon>
    </lineage>
</organism>
<dbReference type="Proteomes" id="UP000029646">
    <property type="component" value="Unassembled WGS sequence"/>
</dbReference>
<dbReference type="Gene3D" id="3.40.630.30">
    <property type="match status" value="1"/>
</dbReference>
<dbReference type="PROSITE" id="PS50975">
    <property type="entry name" value="ATP_GRASP"/>
    <property type="match status" value="1"/>
</dbReference>
<dbReference type="Gene3D" id="3.40.50.20">
    <property type="match status" value="1"/>
</dbReference>
<dbReference type="AlphaFoldDB" id="A0A090W5L6"/>
<protein>
    <submittedName>
        <fullName evidence="3">ATP-grasp enzyme-like protein</fullName>
    </submittedName>
</protein>
<dbReference type="GO" id="GO:0046872">
    <property type="term" value="F:metal ion binding"/>
    <property type="evidence" value="ECO:0007669"/>
    <property type="project" value="InterPro"/>
</dbReference>
<dbReference type="OrthoDB" id="9803907at2"/>
<sequence length="716" mass="82513">MQLIEDKYKFKCIKVKNEADISIYKQNLSKIKNANIFYSHEYISSLAQKNFIYFILLREDTLIAFMPIYLKKISDYGTCNTSDSDYFDASSPYGYGGPLFCASNSKEENLFFWNKVDQWYKSNNVVTEFIRFNLCENYKHYTGHLIPTLDNVKGELVDFETLWTSFKQKVRNNYRKSLKYNLKAKIYTENIDSDSIEKFHDIYIKSLNRNNAATNYYYTKFYFENLINNNPDDTILVLIFKDDVAISAELILIDNDTLYSHLGGTHAEYFNMRPNDFLKIEVMKWAIEHKKKYYVLGGGRVNGDGLYQYKKSFFPLNEDVVFYTGRKIINQAIYNRLINEIKVEYTNALDDIKDSKTFFPLYGERKKTIAKKNTMKQNILFTCAGRRNYLINYFIEALHGDGHIIAVDKELNAPALIDADIAIEVPSIYDDGYISKIKEIVDTYKVTAIISLNDLELPILAKHKNLLENKNTKVIVSSEEVISIGFDKWKTFKFLEEIGLNSPKTYIDLDKAIAAIEAGVLKFPLVLKPRWGSGSIGIEIPETLDELLLSYKLQKLKLKRSILKNASEKDINNAILIQEKIEGVEFGLDVVNDFEGNYFGTFAREKLAMRSGETDKAESVIKPAFDEVGQKLGSHLKHIGNMDVDAFLVNDRLYILELNLRFGGGYPFSHEAGANIAKVYIDWLNEVDEKEVLKNINYKSGISFSKCDRLLNISHK</sequence>
<dbReference type="NCBIfam" id="NF009404">
    <property type="entry name" value="PRK12767.1-3"/>
    <property type="match status" value="1"/>
</dbReference>
<dbReference type="PANTHER" id="PTHR36174">
    <property type="entry name" value="LIPID II:GLYCINE GLYCYLTRANSFERASE"/>
    <property type="match status" value="1"/>
</dbReference>
<evidence type="ECO:0000313" key="6">
    <source>
        <dbReference type="Proteomes" id="UP000030184"/>
    </source>
</evidence>
<feature type="domain" description="ATP-grasp" evidence="2">
    <location>
        <begin position="492"/>
        <end position="685"/>
    </location>
</feature>
<dbReference type="InterPro" id="IPR016181">
    <property type="entry name" value="Acyl_CoA_acyltransferase"/>
</dbReference>
<evidence type="ECO:0000313" key="4">
    <source>
        <dbReference type="EMBL" id="GAL90618.1"/>
    </source>
</evidence>
<dbReference type="EMBL" id="BBNS01000007">
    <property type="protein sequence ID" value="GAL70749.1"/>
    <property type="molecule type" value="Genomic_DNA"/>
</dbReference>
<dbReference type="InterPro" id="IPR050644">
    <property type="entry name" value="PG_Glycine_Bridge_Synth"/>
</dbReference>
<dbReference type="InterPro" id="IPR038740">
    <property type="entry name" value="BioF2-like_GNAT_dom"/>
</dbReference>
<dbReference type="Pfam" id="PF02655">
    <property type="entry name" value="ATP-grasp_3"/>
    <property type="match status" value="1"/>
</dbReference>
<dbReference type="Gene3D" id="3.30.470.20">
    <property type="entry name" value="ATP-grasp fold, B domain"/>
    <property type="match status" value="1"/>
</dbReference>
<dbReference type="Proteomes" id="UP000030184">
    <property type="component" value="Unassembled WGS sequence"/>
</dbReference>
<reference evidence="6" key="1">
    <citation type="journal article" date="2014" name="Genome Announc.">
        <title>Draft Genome Sequence of Marine Flavobacterium Jejuia pallidilutea Strain 11shimoA1 and Pigmentation Mutants.</title>
        <authorList>
            <person name="Takatani N."/>
            <person name="Nakanishi M."/>
            <person name="Meirelles P."/>
            <person name="Mino S."/>
            <person name="Suda W."/>
            <person name="Oshima K."/>
            <person name="Hattori M."/>
            <person name="Ohkuma M."/>
            <person name="Hosokawa M."/>
            <person name="Miyashita K."/>
            <person name="Thompson F.L."/>
            <person name="Niwa A."/>
            <person name="Sawabe T."/>
            <person name="Sawabe T."/>
        </authorList>
    </citation>
    <scope>NUCLEOTIDE SEQUENCE [LARGE SCALE GENOMIC DNA]</scope>
    <source>
        <strain evidence="6">JCM 19538</strain>
    </source>
</reference>
<name>A0A090W5L6_9FLAO</name>
<evidence type="ECO:0000313" key="5">
    <source>
        <dbReference type="Proteomes" id="UP000029646"/>
    </source>
</evidence>
<gene>
    <name evidence="3" type="ORF">JCM19302_2471</name>
    <name evidence="4" type="ORF">JCM19538_383</name>
</gene>
<dbReference type="InterPro" id="IPR003806">
    <property type="entry name" value="ATP-grasp_PylC-type"/>
</dbReference>
<dbReference type="InterPro" id="IPR011761">
    <property type="entry name" value="ATP-grasp"/>
</dbReference>
<dbReference type="Pfam" id="PF13480">
    <property type="entry name" value="Acetyltransf_6"/>
    <property type="match status" value="1"/>
</dbReference>
<keyword evidence="1" id="KW-0067">ATP-binding</keyword>
<accession>A0A090W5L6</accession>